<dbReference type="EMBL" id="BAAAVT010000035">
    <property type="protein sequence ID" value="GAA3076777.1"/>
    <property type="molecule type" value="Genomic_DNA"/>
</dbReference>
<evidence type="ECO:0000256" key="4">
    <source>
        <dbReference type="ARBA" id="ARBA00023125"/>
    </source>
</evidence>
<proteinExistence type="inferred from homology"/>
<evidence type="ECO:0000256" key="5">
    <source>
        <dbReference type="ARBA" id="ARBA00023172"/>
    </source>
</evidence>
<evidence type="ECO:0000313" key="7">
    <source>
        <dbReference type="EMBL" id="GAA3076777.1"/>
    </source>
</evidence>
<dbReference type="PANTHER" id="PTHR33217:SF7">
    <property type="entry name" value="TRANSPOSASE FOR INSERTION SEQUENCE ELEMENT IS1081"/>
    <property type="match status" value="1"/>
</dbReference>
<dbReference type="Proteomes" id="UP001500236">
    <property type="component" value="Unassembled WGS sequence"/>
</dbReference>
<keyword evidence="6" id="KW-0814">Transposable element</keyword>
<name>A0ABP6M741_9MICC</name>
<sequence>MTAPHIVDPRGLLSEALSEASPDLMRSMLQTIINELLSADADAVAGAEYGRASPDRMVQRNGYRHRDLDTRVGTIDVAVPKLRTGTYFPEWLLERRKRAESALITVVADCYLAGVSTRRMDKLVKTLGLNSLSKSQVSRMAADLDEHVEQFRHRPLDEAGPFTFVSADALTMKVREGGRVINAVVLLATGVNGDGHREVLGMRVATS</sequence>
<keyword evidence="8" id="KW-1185">Reference proteome</keyword>
<keyword evidence="5 6" id="KW-0233">DNA recombination</keyword>
<keyword evidence="3 6" id="KW-0815">Transposition</keyword>
<evidence type="ECO:0000256" key="3">
    <source>
        <dbReference type="ARBA" id="ARBA00022578"/>
    </source>
</evidence>
<dbReference type="PANTHER" id="PTHR33217">
    <property type="entry name" value="TRANSPOSASE FOR INSERTION SEQUENCE ELEMENT IS1081"/>
    <property type="match status" value="1"/>
</dbReference>
<keyword evidence="4 6" id="KW-0238">DNA-binding</keyword>
<gene>
    <name evidence="7" type="ORF">GCM10010529_30160</name>
</gene>
<evidence type="ECO:0000256" key="1">
    <source>
        <dbReference type="ARBA" id="ARBA00002190"/>
    </source>
</evidence>
<comment type="caution">
    <text evidence="7">The sequence shown here is derived from an EMBL/GenBank/DDBJ whole genome shotgun (WGS) entry which is preliminary data.</text>
</comment>
<organism evidence="7 8">
    <name type="scientific">Nesterenkonia aethiopica</name>
    <dbReference type="NCBI Taxonomy" id="269144"/>
    <lineage>
        <taxon>Bacteria</taxon>
        <taxon>Bacillati</taxon>
        <taxon>Actinomycetota</taxon>
        <taxon>Actinomycetes</taxon>
        <taxon>Micrococcales</taxon>
        <taxon>Micrococcaceae</taxon>
        <taxon>Nesterenkonia</taxon>
    </lineage>
</organism>
<accession>A0ABP6M741</accession>
<protein>
    <recommendedName>
        <fullName evidence="6">Mutator family transposase</fullName>
    </recommendedName>
</protein>
<evidence type="ECO:0000256" key="2">
    <source>
        <dbReference type="ARBA" id="ARBA00010961"/>
    </source>
</evidence>
<comment type="function">
    <text evidence="1 6">Required for the transposition of the insertion element.</text>
</comment>
<reference evidence="8" key="1">
    <citation type="journal article" date="2019" name="Int. J. Syst. Evol. Microbiol.">
        <title>The Global Catalogue of Microorganisms (GCM) 10K type strain sequencing project: providing services to taxonomists for standard genome sequencing and annotation.</title>
        <authorList>
            <consortium name="The Broad Institute Genomics Platform"/>
            <consortium name="The Broad Institute Genome Sequencing Center for Infectious Disease"/>
            <person name="Wu L."/>
            <person name="Ma J."/>
        </authorList>
    </citation>
    <scope>NUCLEOTIDE SEQUENCE [LARGE SCALE GENOMIC DNA]</scope>
    <source>
        <strain evidence="8">JCM 14309</strain>
    </source>
</reference>
<dbReference type="InterPro" id="IPR001207">
    <property type="entry name" value="Transposase_mutator"/>
</dbReference>
<dbReference type="Pfam" id="PF00872">
    <property type="entry name" value="Transposase_mut"/>
    <property type="match status" value="1"/>
</dbReference>
<evidence type="ECO:0000256" key="6">
    <source>
        <dbReference type="RuleBase" id="RU365089"/>
    </source>
</evidence>
<evidence type="ECO:0000313" key="8">
    <source>
        <dbReference type="Proteomes" id="UP001500236"/>
    </source>
</evidence>
<comment type="similarity">
    <text evidence="2 6">Belongs to the transposase mutator family.</text>
</comment>